<dbReference type="Proteomes" id="UP000053342">
    <property type="component" value="Unassembled WGS sequence"/>
</dbReference>
<dbReference type="VEuPathDB" id="FungiDB:PV06_11448"/>
<feature type="region of interest" description="Disordered" evidence="1">
    <location>
        <begin position="434"/>
        <end position="462"/>
    </location>
</feature>
<proteinExistence type="predicted"/>
<evidence type="ECO:0000256" key="1">
    <source>
        <dbReference type="SAM" id="MobiDB-lite"/>
    </source>
</evidence>
<name>A0A0D2D201_9EURO</name>
<dbReference type="OrthoDB" id="4295657at2759"/>
<dbReference type="GeneID" id="27363522"/>
<reference evidence="2 3" key="1">
    <citation type="submission" date="2015-01" db="EMBL/GenBank/DDBJ databases">
        <title>The Genome Sequence of Exophiala oligosperma CBS72588.</title>
        <authorList>
            <consortium name="The Broad Institute Genomics Platform"/>
            <person name="Cuomo C."/>
            <person name="de Hoog S."/>
            <person name="Gorbushina A."/>
            <person name="Stielow B."/>
            <person name="Teixiera M."/>
            <person name="Abouelleil A."/>
            <person name="Chapman S.B."/>
            <person name="Priest M."/>
            <person name="Young S.K."/>
            <person name="Wortman J."/>
            <person name="Nusbaum C."/>
            <person name="Birren B."/>
        </authorList>
    </citation>
    <scope>NUCLEOTIDE SEQUENCE [LARGE SCALE GENOMIC DNA]</scope>
    <source>
        <strain evidence="2 3">CBS 72588</strain>
    </source>
</reference>
<sequence>MINQHPGLSSLSTQYLDDLIQLVEADLSHNPEHTRRLCRRVPETETNSSTQNVPSEPPETLVHNDKPNVSSWLDYFRSEPAFLIHLAPDFDLSKLRLLASATDDLQALWRSHTTRLPTIVPAAACWRGLQPSFEQLWVESVKIKTHGQDLRVYEQGEQSANAALAFWQLARPNQDNPICIIGMEPPALIRHRTFGGCAQLYQQVTTYLEQRMVFNMTPKFSFVDLHIDYGKDGISATLHECEKVWVMYPPTPHNLQWVAEHRGQQAKLAQGMAVLEGGVVAHTTSAEAVYLPAGCLHAVFTVAGGFLVSIDCTTQRSVWPFAQYLRHNVQAELEADEQRNCYFLFMDSLDVALQNAGERDAFRAWVAVEHLLQMKRKKDGGWLRATRKVWDGYLKADPIIDLECPCHGAASSFFLEHFKDRHLRWLFNDAAESPTERNSSTRSGTSNIRRKCATEKRRISRG</sequence>
<dbReference type="SUPFAM" id="SSF51197">
    <property type="entry name" value="Clavaminate synthase-like"/>
    <property type="match status" value="1"/>
</dbReference>
<dbReference type="HOGENOM" id="CLU_478196_0_0_1"/>
<evidence type="ECO:0000313" key="2">
    <source>
        <dbReference type="EMBL" id="KIW36260.1"/>
    </source>
</evidence>
<feature type="region of interest" description="Disordered" evidence="1">
    <location>
        <begin position="33"/>
        <end position="61"/>
    </location>
</feature>
<keyword evidence="3" id="KW-1185">Reference proteome</keyword>
<feature type="compositionally biased region" description="Basic and acidic residues" evidence="1">
    <location>
        <begin position="452"/>
        <end position="462"/>
    </location>
</feature>
<feature type="compositionally biased region" description="Basic and acidic residues" evidence="1">
    <location>
        <begin position="33"/>
        <end position="43"/>
    </location>
</feature>
<feature type="compositionally biased region" description="Polar residues" evidence="1">
    <location>
        <begin position="436"/>
        <end position="447"/>
    </location>
</feature>
<organism evidence="2 3">
    <name type="scientific">Exophiala oligosperma</name>
    <dbReference type="NCBI Taxonomy" id="215243"/>
    <lineage>
        <taxon>Eukaryota</taxon>
        <taxon>Fungi</taxon>
        <taxon>Dikarya</taxon>
        <taxon>Ascomycota</taxon>
        <taxon>Pezizomycotina</taxon>
        <taxon>Eurotiomycetes</taxon>
        <taxon>Chaetothyriomycetidae</taxon>
        <taxon>Chaetothyriales</taxon>
        <taxon>Herpotrichiellaceae</taxon>
        <taxon>Exophiala</taxon>
    </lineage>
</organism>
<accession>A0A0D2D201</accession>
<dbReference type="AlphaFoldDB" id="A0A0D2D201"/>
<protein>
    <recommendedName>
        <fullName evidence="4">JmjC domain-containing protein</fullName>
    </recommendedName>
</protein>
<dbReference type="STRING" id="215243.A0A0D2D201"/>
<evidence type="ECO:0000313" key="3">
    <source>
        <dbReference type="Proteomes" id="UP000053342"/>
    </source>
</evidence>
<feature type="compositionally biased region" description="Polar residues" evidence="1">
    <location>
        <begin position="44"/>
        <end position="54"/>
    </location>
</feature>
<evidence type="ECO:0008006" key="4">
    <source>
        <dbReference type="Google" id="ProtNLM"/>
    </source>
</evidence>
<dbReference type="Gene3D" id="2.60.120.650">
    <property type="entry name" value="Cupin"/>
    <property type="match status" value="1"/>
</dbReference>
<dbReference type="EMBL" id="KN847364">
    <property type="protein sequence ID" value="KIW36260.1"/>
    <property type="molecule type" value="Genomic_DNA"/>
</dbReference>
<gene>
    <name evidence="2" type="ORF">PV06_11448</name>
</gene>
<dbReference type="RefSeq" id="XP_016256476.1">
    <property type="nucleotide sequence ID" value="XM_016413128.1"/>
</dbReference>